<protein>
    <submittedName>
        <fullName evidence="1">Uncharacterized protein</fullName>
    </submittedName>
</protein>
<dbReference type="EMBL" id="AMZQ01000001">
    <property type="protein sequence ID" value="EKU12344.1"/>
    <property type="molecule type" value="Genomic_DNA"/>
</dbReference>
<evidence type="ECO:0000313" key="2">
    <source>
        <dbReference type="Proteomes" id="UP000011939"/>
    </source>
</evidence>
<accession>M5IRW4</accession>
<dbReference type="PATRIC" id="fig|1244083.3.peg.289"/>
<reference evidence="1 2" key="1">
    <citation type="journal article" date="2013" name="Genome Announc.">
        <title>Genome Sequence of Campylobacter showae UNSWCD, Isolated from a Patient with Crohn's Disease.</title>
        <authorList>
            <person name="Tay A.P."/>
            <person name="Kaakoush N.O."/>
            <person name="Deshpande N.P."/>
            <person name="Chen Z."/>
            <person name="Mitchell H."/>
            <person name="Wilkins M.R."/>
        </authorList>
    </citation>
    <scope>NUCLEOTIDE SEQUENCE [LARGE SCALE GENOMIC DNA]</scope>
    <source>
        <strain evidence="1 2">CSUNSWCD</strain>
    </source>
</reference>
<comment type="caution">
    <text evidence="1">The sequence shown here is derived from an EMBL/GenBank/DDBJ whole genome shotgun (WGS) entry which is preliminary data.</text>
</comment>
<dbReference type="AlphaFoldDB" id="M5IRW4"/>
<proteinExistence type="predicted"/>
<gene>
    <name evidence="1" type="ORF">CSUNSWCD_284</name>
</gene>
<sequence length="86" mass="10157">MRVDENDKWVKKPSVAIISPDGGVMSFDEFEAYENSGGTITLNYYLMKNEARIKEAYDEFKEKSINKDFLLEWRKKTYKAYASDWL</sequence>
<organism evidence="1 2">
    <name type="scientific">Campylobacter showae CSUNSWCD</name>
    <dbReference type="NCBI Taxonomy" id="1244083"/>
    <lineage>
        <taxon>Bacteria</taxon>
        <taxon>Pseudomonadati</taxon>
        <taxon>Campylobacterota</taxon>
        <taxon>Epsilonproteobacteria</taxon>
        <taxon>Campylobacterales</taxon>
        <taxon>Campylobacteraceae</taxon>
        <taxon>Campylobacter</taxon>
    </lineage>
</organism>
<dbReference type="Proteomes" id="UP000011939">
    <property type="component" value="Unassembled WGS sequence"/>
</dbReference>
<evidence type="ECO:0000313" key="1">
    <source>
        <dbReference type="EMBL" id="EKU12344.1"/>
    </source>
</evidence>
<name>M5IRW4_9BACT</name>